<dbReference type="InterPro" id="IPR016072">
    <property type="entry name" value="Skp1_comp_dimer"/>
</dbReference>
<dbReference type="InterPro" id="IPR036296">
    <property type="entry name" value="SKP1-like_dim_sf"/>
</dbReference>
<dbReference type="Pfam" id="PF01466">
    <property type="entry name" value="Skp1"/>
    <property type="match status" value="1"/>
</dbReference>
<dbReference type="AlphaFoldDB" id="A0A7S1QW37"/>
<evidence type="ECO:0000313" key="2">
    <source>
        <dbReference type="EMBL" id="CAD9149998.1"/>
    </source>
</evidence>
<sequence>MASAAKRERAAALGFPLNAVRPAADPPEDVDWDKDLVVVSAAPPPDAPPPAALMDPGNEDELEPVSYVLSRSAVSQSALLKDLVASEEPGAELIVPVQGTATALAFAVAFMEYHAANGAMPAIDRPLRAEPLAAVTEFDRRLLHAVAPTDKEHLQCLDVMCVASYLGIAGLVDLTSAGIGLIMRGKSVEEVRDIFRIEGDLSPEELAEIDRKNQEYLAAYPDS</sequence>
<dbReference type="InterPro" id="IPR016897">
    <property type="entry name" value="SKP1"/>
</dbReference>
<protein>
    <recommendedName>
        <fullName evidence="1">SKP1 component dimerisation domain-containing protein</fullName>
    </recommendedName>
</protein>
<dbReference type="EMBL" id="HBGF01048344">
    <property type="protein sequence ID" value="CAD9149998.1"/>
    <property type="molecule type" value="Transcribed_RNA"/>
</dbReference>
<dbReference type="GO" id="GO:0006511">
    <property type="term" value="P:ubiquitin-dependent protein catabolic process"/>
    <property type="evidence" value="ECO:0007669"/>
    <property type="project" value="InterPro"/>
</dbReference>
<organism evidence="2">
    <name type="scientific">Neobodo designis</name>
    <name type="common">Flagellated protozoan</name>
    <name type="synonym">Bodo designis</name>
    <dbReference type="NCBI Taxonomy" id="312471"/>
    <lineage>
        <taxon>Eukaryota</taxon>
        <taxon>Discoba</taxon>
        <taxon>Euglenozoa</taxon>
        <taxon>Kinetoplastea</taxon>
        <taxon>Metakinetoplastina</taxon>
        <taxon>Neobodonida</taxon>
        <taxon>Neobodo</taxon>
    </lineage>
</organism>
<gene>
    <name evidence="2" type="ORF">NDES1114_LOCUS32293</name>
</gene>
<name>A0A7S1QW37_NEODS</name>
<dbReference type="PANTHER" id="PTHR11165">
    <property type="entry name" value="SKP1"/>
    <property type="match status" value="1"/>
</dbReference>
<reference evidence="2" key="1">
    <citation type="submission" date="2021-01" db="EMBL/GenBank/DDBJ databases">
        <authorList>
            <person name="Corre E."/>
            <person name="Pelletier E."/>
            <person name="Niang G."/>
            <person name="Scheremetjew M."/>
            <person name="Finn R."/>
            <person name="Kale V."/>
            <person name="Holt S."/>
            <person name="Cochrane G."/>
            <person name="Meng A."/>
            <person name="Brown T."/>
            <person name="Cohen L."/>
        </authorList>
    </citation>
    <scope>NUCLEOTIDE SEQUENCE</scope>
    <source>
        <strain evidence="2">CCAP 1951/1</strain>
    </source>
</reference>
<evidence type="ECO:0000259" key="1">
    <source>
        <dbReference type="Pfam" id="PF01466"/>
    </source>
</evidence>
<dbReference type="InterPro" id="IPR011333">
    <property type="entry name" value="SKP1/BTB/POZ_sf"/>
</dbReference>
<dbReference type="Gene3D" id="3.30.710.10">
    <property type="entry name" value="Potassium Channel Kv1.1, Chain A"/>
    <property type="match status" value="1"/>
</dbReference>
<dbReference type="SUPFAM" id="SSF81382">
    <property type="entry name" value="Skp1 dimerisation domain-like"/>
    <property type="match status" value="1"/>
</dbReference>
<accession>A0A7S1QW37</accession>
<proteinExistence type="predicted"/>
<feature type="domain" description="SKP1 component dimerisation" evidence="1">
    <location>
        <begin position="170"/>
        <end position="215"/>
    </location>
</feature>